<protein>
    <recommendedName>
        <fullName evidence="4">Cbb3-type cytochrome c oxidase subunit I</fullName>
    </recommendedName>
</protein>
<proteinExistence type="predicted"/>
<keyword evidence="1" id="KW-0812">Transmembrane</keyword>
<feature type="transmembrane region" description="Helical" evidence="1">
    <location>
        <begin position="7"/>
        <end position="27"/>
    </location>
</feature>
<evidence type="ECO:0000313" key="2">
    <source>
        <dbReference type="EMBL" id="TWI82542.1"/>
    </source>
</evidence>
<keyword evidence="1" id="KW-1133">Transmembrane helix</keyword>
<feature type="transmembrane region" description="Helical" evidence="1">
    <location>
        <begin position="102"/>
        <end position="122"/>
    </location>
</feature>
<feature type="transmembrane region" description="Helical" evidence="1">
    <location>
        <begin position="340"/>
        <end position="364"/>
    </location>
</feature>
<feature type="transmembrane region" description="Helical" evidence="1">
    <location>
        <begin position="370"/>
        <end position="394"/>
    </location>
</feature>
<comment type="caution">
    <text evidence="2">The sequence shown here is derived from an EMBL/GenBank/DDBJ whole genome shotgun (WGS) entry which is preliminary data.</text>
</comment>
<feature type="transmembrane region" description="Helical" evidence="1">
    <location>
        <begin position="47"/>
        <end position="66"/>
    </location>
</feature>
<accession>A0A562SMR9</accession>
<evidence type="ECO:0000313" key="3">
    <source>
        <dbReference type="Proteomes" id="UP000316778"/>
    </source>
</evidence>
<dbReference type="RefSeq" id="WP_145718722.1">
    <property type="nucleotide sequence ID" value="NZ_BAAAFY010000006.1"/>
</dbReference>
<gene>
    <name evidence="2" type="ORF">LX66_5116</name>
</gene>
<feature type="transmembrane region" description="Helical" evidence="1">
    <location>
        <begin position="78"/>
        <end position="96"/>
    </location>
</feature>
<dbReference type="EMBL" id="VLLG01000006">
    <property type="protein sequence ID" value="TWI82542.1"/>
    <property type="molecule type" value="Genomic_DNA"/>
</dbReference>
<feature type="transmembrane region" description="Helical" evidence="1">
    <location>
        <begin position="173"/>
        <end position="195"/>
    </location>
</feature>
<keyword evidence="3" id="KW-1185">Reference proteome</keyword>
<keyword evidence="1" id="KW-0472">Membrane</keyword>
<dbReference type="OrthoDB" id="2827525at2"/>
<feature type="transmembrane region" description="Helical" evidence="1">
    <location>
        <begin position="231"/>
        <end position="255"/>
    </location>
</feature>
<evidence type="ECO:0000256" key="1">
    <source>
        <dbReference type="SAM" id="Phobius"/>
    </source>
</evidence>
<evidence type="ECO:0008006" key="4">
    <source>
        <dbReference type="Google" id="ProtNLM"/>
    </source>
</evidence>
<sequence length="430" mass="47199">MMKQAGWIRVALINLAIVAGLGLLLRAKILFPVPVDFKRTLQGHSHFAFSGWITLALLALMVCQLLPEQPGRKRVYQWLLAGLLLTALGMLASFPAQGYGGYAILFSTLFIFVTYAFTIVFLKDFRTTTHGRAVKLLTVSSLASLVISSVGPYTLAYLMVSGSGDFVLYRNAIYTYLYLQHSGFFTLAVFALAFHLLRLPDRYTVRFAWLLVCSVIPAMFSSYLWGAPGIMVRMVALAGSVLSVLSLFFFCSMMYALRQQLRTIPAFAARIGAVAMLAFMLKMLLQALTVIPPVGAAVFANRPVVIGFLHLVLLAFVTVYLLAHFMQIGLLPDGPAARRAVGIFTGGVVLNEIVLMMQGLGVILVKSSPVIPWLLLGAAACLFTGSCLVARSALNHKHIAHEKRIYQPGNSGRDCRREYQERGSAQGIRH</sequence>
<feature type="transmembrane region" description="Helical" evidence="1">
    <location>
        <begin position="305"/>
        <end position="328"/>
    </location>
</feature>
<organism evidence="2 3">
    <name type="scientific">Chitinophaga japonensis</name>
    <name type="common">Flexibacter japonensis</name>
    <dbReference type="NCBI Taxonomy" id="104662"/>
    <lineage>
        <taxon>Bacteria</taxon>
        <taxon>Pseudomonadati</taxon>
        <taxon>Bacteroidota</taxon>
        <taxon>Chitinophagia</taxon>
        <taxon>Chitinophagales</taxon>
        <taxon>Chitinophagaceae</taxon>
        <taxon>Chitinophaga</taxon>
    </lineage>
</organism>
<feature type="transmembrane region" description="Helical" evidence="1">
    <location>
        <begin position="267"/>
        <end position="285"/>
    </location>
</feature>
<name>A0A562SMR9_CHIJA</name>
<feature type="transmembrane region" description="Helical" evidence="1">
    <location>
        <begin position="134"/>
        <end position="153"/>
    </location>
</feature>
<dbReference type="Proteomes" id="UP000316778">
    <property type="component" value="Unassembled WGS sequence"/>
</dbReference>
<reference evidence="2 3" key="1">
    <citation type="journal article" date="2013" name="Stand. Genomic Sci.">
        <title>Genomic Encyclopedia of Type Strains, Phase I: The one thousand microbial genomes (KMG-I) project.</title>
        <authorList>
            <person name="Kyrpides N.C."/>
            <person name="Woyke T."/>
            <person name="Eisen J.A."/>
            <person name="Garrity G."/>
            <person name="Lilburn T.G."/>
            <person name="Beck B.J."/>
            <person name="Whitman W.B."/>
            <person name="Hugenholtz P."/>
            <person name="Klenk H.P."/>
        </authorList>
    </citation>
    <scope>NUCLEOTIDE SEQUENCE [LARGE SCALE GENOMIC DNA]</scope>
    <source>
        <strain evidence="2 3">DSM 13484</strain>
    </source>
</reference>
<feature type="transmembrane region" description="Helical" evidence="1">
    <location>
        <begin position="207"/>
        <end position="225"/>
    </location>
</feature>
<dbReference type="AlphaFoldDB" id="A0A562SMR9"/>